<feature type="transmembrane region" description="Helical" evidence="6">
    <location>
        <begin position="441"/>
        <end position="463"/>
    </location>
</feature>
<accession>A0ABR8Q4C9</accession>
<evidence type="ECO:0000256" key="6">
    <source>
        <dbReference type="SAM" id="Phobius"/>
    </source>
</evidence>
<feature type="transmembrane region" description="Helical" evidence="6">
    <location>
        <begin position="200"/>
        <end position="219"/>
    </location>
</feature>
<feature type="transmembrane region" description="Helical" evidence="6">
    <location>
        <begin position="168"/>
        <end position="188"/>
    </location>
</feature>
<feature type="transmembrane region" description="Helical" evidence="6">
    <location>
        <begin position="83"/>
        <end position="107"/>
    </location>
</feature>
<evidence type="ECO:0000313" key="7">
    <source>
        <dbReference type="EMBL" id="MBD7915266.1"/>
    </source>
</evidence>
<feature type="transmembrane region" description="Helical" evidence="6">
    <location>
        <begin position="15"/>
        <end position="35"/>
    </location>
</feature>
<keyword evidence="3 6" id="KW-0812">Transmembrane</keyword>
<evidence type="ECO:0000313" key="8">
    <source>
        <dbReference type="Proteomes" id="UP000640335"/>
    </source>
</evidence>
<name>A0ABR8Q4C9_9CLOT</name>
<reference evidence="7 8" key="1">
    <citation type="submission" date="2020-08" db="EMBL/GenBank/DDBJ databases">
        <title>A Genomic Blueprint of the Chicken Gut Microbiome.</title>
        <authorList>
            <person name="Gilroy R."/>
            <person name="Ravi A."/>
            <person name="Getino M."/>
            <person name="Pursley I."/>
            <person name="Horton D.L."/>
            <person name="Alikhan N.-F."/>
            <person name="Baker D."/>
            <person name="Gharbi K."/>
            <person name="Hall N."/>
            <person name="Watson M."/>
            <person name="Adriaenssens E.M."/>
            <person name="Foster-Nyarko E."/>
            <person name="Jarju S."/>
            <person name="Secka A."/>
            <person name="Antonio M."/>
            <person name="Oren A."/>
            <person name="Chaudhuri R."/>
            <person name="La Ragione R.M."/>
            <person name="Hildebrand F."/>
            <person name="Pallen M.J."/>
        </authorList>
    </citation>
    <scope>NUCLEOTIDE SEQUENCE [LARGE SCALE GENOMIC DNA]</scope>
    <source>
        <strain evidence="7 8">Sa3CUN1</strain>
    </source>
</reference>
<organism evidence="7 8">
    <name type="scientific">Clostridium gallinarum</name>
    <dbReference type="NCBI Taxonomy" id="2762246"/>
    <lineage>
        <taxon>Bacteria</taxon>
        <taxon>Bacillati</taxon>
        <taxon>Bacillota</taxon>
        <taxon>Clostridia</taxon>
        <taxon>Eubacteriales</taxon>
        <taxon>Clostridiaceae</taxon>
        <taxon>Clostridium</taxon>
    </lineage>
</organism>
<dbReference type="PANTHER" id="PTHR43652:SF2">
    <property type="entry name" value="BASIC AMINO ACID ANTIPORTER YFCC-RELATED"/>
    <property type="match status" value="1"/>
</dbReference>
<dbReference type="Pfam" id="PF03606">
    <property type="entry name" value="DcuC"/>
    <property type="match status" value="1"/>
</dbReference>
<comment type="subcellular location">
    <subcellularLocation>
        <location evidence="1">Cell membrane</location>
        <topology evidence="1">Multi-pass membrane protein</topology>
    </subcellularLocation>
</comment>
<evidence type="ECO:0000256" key="5">
    <source>
        <dbReference type="ARBA" id="ARBA00023136"/>
    </source>
</evidence>
<keyword evidence="2" id="KW-1003">Cell membrane</keyword>
<dbReference type="Proteomes" id="UP000640335">
    <property type="component" value="Unassembled WGS sequence"/>
</dbReference>
<dbReference type="InterPro" id="IPR018385">
    <property type="entry name" value="C4_dicarb_anaerob_car-like"/>
</dbReference>
<keyword evidence="5 6" id="KW-0472">Membrane</keyword>
<gene>
    <name evidence="7" type="ORF">H9660_08915</name>
</gene>
<evidence type="ECO:0000256" key="4">
    <source>
        <dbReference type="ARBA" id="ARBA00022989"/>
    </source>
</evidence>
<proteinExistence type="predicted"/>
<keyword evidence="4 6" id="KW-1133">Transmembrane helix</keyword>
<feature type="transmembrane region" description="Helical" evidence="6">
    <location>
        <begin position="119"/>
        <end position="138"/>
    </location>
</feature>
<dbReference type="PANTHER" id="PTHR43652">
    <property type="entry name" value="BASIC AMINO ACID ANTIPORTER YFCC-RELATED"/>
    <property type="match status" value="1"/>
</dbReference>
<evidence type="ECO:0000256" key="2">
    <source>
        <dbReference type="ARBA" id="ARBA00022475"/>
    </source>
</evidence>
<evidence type="ECO:0000256" key="1">
    <source>
        <dbReference type="ARBA" id="ARBA00004651"/>
    </source>
</evidence>
<feature type="transmembrane region" description="Helical" evidence="6">
    <location>
        <begin position="405"/>
        <end position="429"/>
    </location>
</feature>
<dbReference type="EMBL" id="JACSQZ010000028">
    <property type="protein sequence ID" value="MBD7915266.1"/>
    <property type="molecule type" value="Genomic_DNA"/>
</dbReference>
<sequence length="468" mass="51322">MPNLKNKKPKEKKSINPFVLLFSVLVVMSIFSYIIPAGEYTRTLVDGRNVVVPNSFKTISRTPVSFFDIFSSVHDGMVEAAPIIFYVIIIGGMISVMNSTGALDALLATTSKKLAKRRLLFISVLVLLFSLGGTLIGMGEESLIYIPIVVPFALAMGYDVLTGVAIVMLGMCAGFTTAIINPFTIGIAQGIAELPMFSGIALRIALYVIIYILVVSFLYRHGEKVRKDPSIGVWDVYNIYTKSKNNENTNIKLETKHKLVLLSFVIGMIILVFGVMKYGWGMSEYSGLFILISITMALIWRMSPEQYIKHFLKGAEDILPGALIIGVARGIVVVLTNGNIIDTILYYSSTLLQHLPTSLSVIGMFLVQGTIHLLVPSGSGQAMLTMPIMIPLSDLLNVTRQTACLIFTLADGIGNTWIPTSGILMAVLAMNKIPYRKWIKFILPLLIAQYAISISVSVIANIMNYGPF</sequence>
<feature type="transmembrane region" description="Helical" evidence="6">
    <location>
        <begin position="144"/>
        <end position="161"/>
    </location>
</feature>
<protein>
    <submittedName>
        <fullName evidence="7">YfcC family protein</fullName>
    </submittedName>
</protein>
<dbReference type="InterPro" id="IPR051679">
    <property type="entry name" value="DASS-Related_Transporters"/>
</dbReference>
<feature type="transmembrane region" description="Helical" evidence="6">
    <location>
        <begin position="315"/>
        <end position="335"/>
    </location>
</feature>
<feature type="transmembrane region" description="Helical" evidence="6">
    <location>
        <begin position="259"/>
        <end position="279"/>
    </location>
</feature>
<feature type="transmembrane region" description="Helical" evidence="6">
    <location>
        <begin position="355"/>
        <end position="375"/>
    </location>
</feature>
<evidence type="ECO:0000256" key="3">
    <source>
        <dbReference type="ARBA" id="ARBA00022692"/>
    </source>
</evidence>
<dbReference type="RefSeq" id="WP_191750028.1">
    <property type="nucleotide sequence ID" value="NZ_JACSQZ010000028.1"/>
</dbReference>
<keyword evidence="8" id="KW-1185">Reference proteome</keyword>
<comment type="caution">
    <text evidence="7">The sequence shown here is derived from an EMBL/GenBank/DDBJ whole genome shotgun (WGS) entry which is preliminary data.</text>
</comment>